<accession>A0AAN7NYN4</accession>
<gene>
    <name evidence="1" type="ORF">RN001_012612</name>
</gene>
<name>A0AAN7NYN4_9COLE</name>
<proteinExistence type="predicted"/>
<sequence>MLIDFCTHNELRINNTFFEHKSQHKVSFCGSKANSTIDYIITNRNIRPEQITDVRALKSANIGSEHNLILGKVTMMKPPPKKHSQLANQEKFNIESFRNQSTIDLYQRRLKQNLDNNIIIHGESPDIMWEKLKTNITNAVKGAIGIRILKKSNNRKNGKLWFTPKIKELAQKKKHILIEQDTSKLHSVRRN</sequence>
<evidence type="ECO:0000313" key="1">
    <source>
        <dbReference type="EMBL" id="KAK4876190.1"/>
    </source>
</evidence>
<dbReference type="Gene3D" id="3.60.10.10">
    <property type="entry name" value="Endonuclease/exonuclease/phosphatase"/>
    <property type="match status" value="1"/>
</dbReference>
<reference evidence="2" key="1">
    <citation type="submission" date="2023-01" db="EMBL/GenBank/DDBJ databases">
        <title>Key to firefly adult light organ development and bioluminescence: homeobox transcription factors regulate luciferase expression and transportation to peroxisome.</title>
        <authorList>
            <person name="Fu X."/>
        </authorList>
    </citation>
    <scope>NUCLEOTIDE SEQUENCE [LARGE SCALE GENOMIC DNA]</scope>
</reference>
<dbReference type="InterPro" id="IPR036691">
    <property type="entry name" value="Endo/exonu/phosph_ase_sf"/>
</dbReference>
<dbReference type="AlphaFoldDB" id="A0AAN7NYN4"/>
<comment type="caution">
    <text evidence="1">The sequence shown here is derived from an EMBL/GenBank/DDBJ whole genome shotgun (WGS) entry which is preliminary data.</text>
</comment>
<dbReference type="Proteomes" id="UP001353858">
    <property type="component" value="Unassembled WGS sequence"/>
</dbReference>
<evidence type="ECO:0000313" key="2">
    <source>
        <dbReference type="Proteomes" id="UP001353858"/>
    </source>
</evidence>
<keyword evidence="2" id="KW-1185">Reference proteome</keyword>
<organism evidence="1 2">
    <name type="scientific">Aquatica leii</name>
    <dbReference type="NCBI Taxonomy" id="1421715"/>
    <lineage>
        <taxon>Eukaryota</taxon>
        <taxon>Metazoa</taxon>
        <taxon>Ecdysozoa</taxon>
        <taxon>Arthropoda</taxon>
        <taxon>Hexapoda</taxon>
        <taxon>Insecta</taxon>
        <taxon>Pterygota</taxon>
        <taxon>Neoptera</taxon>
        <taxon>Endopterygota</taxon>
        <taxon>Coleoptera</taxon>
        <taxon>Polyphaga</taxon>
        <taxon>Elateriformia</taxon>
        <taxon>Elateroidea</taxon>
        <taxon>Lampyridae</taxon>
        <taxon>Luciolinae</taxon>
        <taxon>Aquatica</taxon>
    </lineage>
</organism>
<dbReference type="EMBL" id="JARPUR010000005">
    <property type="protein sequence ID" value="KAK4876190.1"/>
    <property type="molecule type" value="Genomic_DNA"/>
</dbReference>
<protein>
    <submittedName>
        <fullName evidence="1">Uncharacterized protein</fullName>
    </submittedName>
</protein>